<evidence type="ECO:0000313" key="3">
    <source>
        <dbReference type="Proteomes" id="UP000007800"/>
    </source>
</evidence>
<organism evidence="3">
    <name type="scientific">Perkinsus marinus (strain ATCC 50983 / TXsc)</name>
    <dbReference type="NCBI Taxonomy" id="423536"/>
    <lineage>
        <taxon>Eukaryota</taxon>
        <taxon>Sar</taxon>
        <taxon>Alveolata</taxon>
        <taxon>Perkinsozoa</taxon>
        <taxon>Perkinsea</taxon>
        <taxon>Perkinsida</taxon>
        <taxon>Perkinsidae</taxon>
        <taxon>Perkinsus</taxon>
    </lineage>
</organism>
<gene>
    <name evidence="2" type="ORF">Pmar_PMAR005670</name>
</gene>
<accession>C5LHL3</accession>
<feature type="region of interest" description="Disordered" evidence="1">
    <location>
        <begin position="1"/>
        <end position="94"/>
    </location>
</feature>
<protein>
    <submittedName>
        <fullName evidence="2">Uncharacterized protein</fullName>
    </submittedName>
</protein>
<keyword evidence="3" id="KW-1185">Reference proteome</keyword>
<dbReference type="OrthoDB" id="5800476at2759"/>
<feature type="compositionally biased region" description="Polar residues" evidence="1">
    <location>
        <begin position="1"/>
        <end position="12"/>
    </location>
</feature>
<name>C5LHL3_PERM5</name>
<dbReference type="InParanoid" id="C5LHL3"/>
<dbReference type="AlphaFoldDB" id="C5LHL3"/>
<feature type="non-terminal residue" evidence="2">
    <location>
        <position position="173"/>
    </location>
</feature>
<evidence type="ECO:0000313" key="2">
    <source>
        <dbReference type="EMBL" id="EER03780.1"/>
    </source>
</evidence>
<dbReference type="EMBL" id="GG682110">
    <property type="protein sequence ID" value="EER03780.1"/>
    <property type="molecule type" value="Genomic_DNA"/>
</dbReference>
<sequence length="173" mass="18476">MPGSCVNNQVGNQPAPLHSTGISNPNLPDDEAPFDASPRSTTSTNDANRHSTRLANLPAAPGLDFPTSRATKGKDSNSSSCSKIPRPPTPRELALPKGTDVQLRAEIDALHGDIQATVDRFASVDERFDYIEHEIGTLTTTVNSLSSDVTLMIDKLNDVLDKKPDSTLCPPST</sequence>
<dbReference type="RefSeq" id="XP_002771964.1">
    <property type="nucleotide sequence ID" value="XM_002771918.1"/>
</dbReference>
<dbReference type="GeneID" id="9048370"/>
<reference evidence="2 3" key="1">
    <citation type="submission" date="2008-07" db="EMBL/GenBank/DDBJ databases">
        <authorList>
            <person name="El-Sayed N."/>
            <person name="Caler E."/>
            <person name="Inman J."/>
            <person name="Amedeo P."/>
            <person name="Hass B."/>
            <person name="Wortman J."/>
        </authorList>
    </citation>
    <scope>NUCLEOTIDE SEQUENCE [LARGE SCALE GENOMIC DNA]</scope>
    <source>
        <strain evidence="3">ATCC 50983 / TXsc</strain>
    </source>
</reference>
<dbReference type="Proteomes" id="UP000007800">
    <property type="component" value="Unassembled WGS sequence"/>
</dbReference>
<dbReference type="Gene3D" id="1.20.5.340">
    <property type="match status" value="1"/>
</dbReference>
<evidence type="ECO:0000256" key="1">
    <source>
        <dbReference type="SAM" id="MobiDB-lite"/>
    </source>
</evidence>
<proteinExistence type="predicted"/>